<dbReference type="RefSeq" id="XP_052115013.1">
    <property type="nucleotide sequence ID" value="XM_052259053.1"/>
</dbReference>
<evidence type="ECO:0000313" key="11">
    <source>
        <dbReference type="RefSeq" id="XP_052115009.1"/>
    </source>
</evidence>
<evidence type="ECO:0000313" key="14">
    <source>
        <dbReference type="RefSeq" id="XP_052115012.1"/>
    </source>
</evidence>
<dbReference type="RefSeq" id="XP_052115010.1">
    <property type="nucleotide sequence ID" value="XM_052259050.1"/>
</dbReference>
<feature type="domain" description="SANTA" evidence="1">
    <location>
        <begin position="23"/>
        <end position="115"/>
    </location>
</feature>
<protein>
    <submittedName>
        <fullName evidence="3 4">Kinetochore-associated protein KNL-2 homolog</fullName>
    </submittedName>
</protein>
<evidence type="ECO:0000313" key="2">
    <source>
        <dbReference type="Proteomes" id="UP000515211"/>
    </source>
</evidence>
<dbReference type="Proteomes" id="UP000515211">
    <property type="component" value="Chromosome 3"/>
</dbReference>
<dbReference type="Pfam" id="PF09133">
    <property type="entry name" value="SANTA"/>
    <property type="match status" value="1"/>
</dbReference>
<dbReference type="RefSeq" id="XP_052115002.1">
    <property type="nucleotide sequence ID" value="XM_052259042.1"/>
</dbReference>
<evidence type="ECO:0000313" key="15">
    <source>
        <dbReference type="RefSeq" id="XP_052115013.1"/>
    </source>
</evidence>
<dbReference type="RefSeq" id="XP_052115008.1">
    <property type="nucleotide sequence ID" value="XM_052259048.1"/>
</dbReference>
<evidence type="ECO:0000313" key="5">
    <source>
        <dbReference type="RefSeq" id="XP_052115002.1"/>
    </source>
</evidence>
<dbReference type="GeneID" id="107480110"/>
<dbReference type="InterPro" id="IPR015216">
    <property type="entry name" value="SANTA"/>
</dbReference>
<evidence type="ECO:0000313" key="9">
    <source>
        <dbReference type="RefSeq" id="XP_052115007.1"/>
    </source>
</evidence>
<dbReference type="PANTHER" id="PTHR35311">
    <property type="entry name" value="KINETOCHORE-ASSOCIATED PROTEIN KNL-2 HOMOLOG"/>
    <property type="match status" value="1"/>
</dbReference>
<dbReference type="RefSeq" id="XP_052115012.1">
    <property type="nucleotide sequence ID" value="XM_052259052.1"/>
</dbReference>
<dbReference type="AlphaFoldDB" id="A0A6P5NAG4"/>
<dbReference type="RefSeq" id="XP_052115004.1">
    <property type="nucleotide sequence ID" value="XM_052259044.1"/>
</dbReference>
<dbReference type="RefSeq" id="XP_020994387.1">
    <property type="nucleotide sequence ID" value="XM_021138728.2"/>
</dbReference>
<keyword evidence="2" id="KW-1185">Reference proteome</keyword>
<reference evidence="2" key="1">
    <citation type="journal article" date="2016" name="Nat. Genet.">
        <title>The genome sequences of Arachis duranensis and Arachis ipaensis, the diploid ancestors of cultivated peanut.</title>
        <authorList>
            <person name="Bertioli D.J."/>
            <person name="Cannon S.B."/>
            <person name="Froenicke L."/>
            <person name="Huang G."/>
            <person name="Farmer A.D."/>
            <person name="Cannon E.K."/>
            <person name="Liu X."/>
            <person name="Gao D."/>
            <person name="Clevenger J."/>
            <person name="Dash S."/>
            <person name="Ren L."/>
            <person name="Moretzsohn M.C."/>
            <person name="Shirasawa K."/>
            <person name="Huang W."/>
            <person name="Vidigal B."/>
            <person name="Abernathy B."/>
            <person name="Chu Y."/>
            <person name="Niederhuth C.E."/>
            <person name="Umale P."/>
            <person name="Araujo A.C."/>
            <person name="Kozik A."/>
            <person name="Kim K.D."/>
            <person name="Burow M.D."/>
            <person name="Varshney R.K."/>
            <person name="Wang X."/>
            <person name="Zhang X."/>
            <person name="Barkley N."/>
            <person name="Guimaraes P.M."/>
            <person name="Isobe S."/>
            <person name="Guo B."/>
            <person name="Liao B."/>
            <person name="Stalker H.T."/>
            <person name="Schmitz R.J."/>
            <person name="Scheffler B.E."/>
            <person name="Leal-Bertioli S.C."/>
            <person name="Xun X."/>
            <person name="Jackson S.A."/>
            <person name="Michelmore R."/>
            <person name="Ozias-Akins P."/>
        </authorList>
    </citation>
    <scope>NUCLEOTIDE SEQUENCE [LARGE SCALE GENOMIC DNA]</scope>
    <source>
        <strain evidence="2">cv. V14167</strain>
    </source>
</reference>
<dbReference type="InterPro" id="IPR053090">
    <property type="entry name" value="Centromere_KNL-2_homolog"/>
</dbReference>
<gene>
    <name evidence="3 4 5 6 7 8 9 10 11 12 13 14 15" type="primary">LOC107480110</name>
</gene>
<evidence type="ECO:0000259" key="1">
    <source>
        <dbReference type="Pfam" id="PF09133"/>
    </source>
</evidence>
<dbReference type="KEGG" id="adu:107480110"/>
<proteinExistence type="predicted"/>
<organism evidence="2 3">
    <name type="scientific">Arachis duranensis</name>
    <name type="common">Wild peanut</name>
    <dbReference type="NCBI Taxonomy" id="130453"/>
    <lineage>
        <taxon>Eukaryota</taxon>
        <taxon>Viridiplantae</taxon>
        <taxon>Streptophyta</taxon>
        <taxon>Embryophyta</taxon>
        <taxon>Tracheophyta</taxon>
        <taxon>Spermatophyta</taxon>
        <taxon>Magnoliopsida</taxon>
        <taxon>eudicotyledons</taxon>
        <taxon>Gunneridae</taxon>
        <taxon>Pentapetalae</taxon>
        <taxon>rosids</taxon>
        <taxon>fabids</taxon>
        <taxon>Fabales</taxon>
        <taxon>Fabaceae</taxon>
        <taxon>Papilionoideae</taxon>
        <taxon>50 kb inversion clade</taxon>
        <taxon>dalbergioids sensu lato</taxon>
        <taxon>Dalbergieae</taxon>
        <taxon>Pterocarpus clade</taxon>
        <taxon>Arachis</taxon>
    </lineage>
</organism>
<evidence type="ECO:0000313" key="6">
    <source>
        <dbReference type="RefSeq" id="XP_052115004.1"/>
    </source>
</evidence>
<reference evidence="3 4" key="2">
    <citation type="submission" date="2025-04" db="UniProtKB">
        <authorList>
            <consortium name="RefSeq"/>
        </authorList>
    </citation>
    <scope>IDENTIFICATION</scope>
    <source>
        <tissue evidence="3 4">Whole plant</tissue>
    </source>
</reference>
<evidence type="ECO:0000313" key="4">
    <source>
        <dbReference type="RefSeq" id="XP_052115001.1"/>
    </source>
</evidence>
<evidence type="ECO:0000313" key="3">
    <source>
        <dbReference type="RefSeq" id="XP_020994387.1"/>
    </source>
</evidence>
<dbReference type="PANTHER" id="PTHR35311:SF9">
    <property type="entry name" value="KINETOCHORE-ASSOCIATED PROTEIN KNL-2 HOMOLOG"/>
    <property type="match status" value="1"/>
</dbReference>
<evidence type="ECO:0000313" key="12">
    <source>
        <dbReference type="RefSeq" id="XP_052115010.1"/>
    </source>
</evidence>
<evidence type="ECO:0000313" key="10">
    <source>
        <dbReference type="RefSeq" id="XP_052115008.1"/>
    </source>
</evidence>
<evidence type="ECO:0000313" key="7">
    <source>
        <dbReference type="RefSeq" id="XP_052115005.1"/>
    </source>
</evidence>
<name>A0A6P5NAG4_ARADU</name>
<dbReference type="RefSeq" id="XP_052115009.1">
    <property type="nucleotide sequence ID" value="XM_052259049.1"/>
</dbReference>
<dbReference type="RefSeq" id="XP_052115001.1">
    <property type="nucleotide sequence ID" value="XM_052259041.1"/>
</dbReference>
<evidence type="ECO:0000313" key="13">
    <source>
        <dbReference type="RefSeq" id="XP_052115011.1"/>
    </source>
</evidence>
<dbReference type="RefSeq" id="XP_052115011.1">
    <property type="nucleotide sequence ID" value="XM_052259051.1"/>
</dbReference>
<dbReference type="RefSeq" id="XP_052115007.1">
    <property type="nucleotide sequence ID" value="XM_052259047.1"/>
</dbReference>
<sequence>MAELTSTPSNSKNANLSCFQPTVCLYEWWLVKAKHGFEGKQLAIGGIASKREEVVRVFTSAPIAKRHDLFSLETTDGVYIIIRGFIDEQRTIDNGFPPEVFSHFLFGFPQNWESYAADLIRDESTIGTDLGSAIPKNVSLIDPEIFSAAQEKSILSSSKPLKEAFRAHGKPHAEGEWHDSNASCGVNAAQGSGSVRRVTRYHNMKVQQKQPASGITLKHPEELNSPLTPAQLQSLEKVTTEKVNTPSEHLDESSTSRVSRTFFKNKEGCFRRKKATSEKSQITCERKRTRSATATKYPQKRGLSPSIIGEKEKISPVSALSGFKKSKSGRLLLPPLEFWRNQIPIYNADHEVTEIQGGASVVQ</sequence>
<accession>A0A6P5NAG4</accession>
<evidence type="ECO:0000313" key="8">
    <source>
        <dbReference type="RefSeq" id="XP_052115006.1"/>
    </source>
</evidence>
<dbReference type="RefSeq" id="XP_052115006.1">
    <property type="nucleotide sequence ID" value="XM_052259046.1"/>
</dbReference>
<dbReference type="RefSeq" id="XP_052115005.1">
    <property type="nucleotide sequence ID" value="XM_052259045.1"/>
</dbReference>